<dbReference type="AlphaFoldDB" id="A0A914RTW9"/>
<evidence type="ECO:0000313" key="3">
    <source>
        <dbReference type="Proteomes" id="UP000887564"/>
    </source>
</evidence>
<keyword evidence="2" id="KW-0812">Transmembrane</keyword>
<dbReference type="PANTHER" id="PTHR11878">
    <property type="entry name" value="SODIUM/CALCIUM EXCHANGER"/>
    <property type="match status" value="1"/>
</dbReference>
<proteinExistence type="predicted"/>
<dbReference type="InterPro" id="IPR051171">
    <property type="entry name" value="CaCA"/>
</dbReference>
<dbReference type="GO" id="GO:0005432">
    <property type="term" value="F:calcium:sodium antiporter activity"/>
    <property type="evidence" value="ECO:0007669"/>
    <property type="project" value="TreeGrafter"/>
</dbReference>
<dbReference type="GO" id="GO:0030424">
    <property type="term" value="C:axon"/>
    <property type="evidence" value="ECO:0007669"/>
    <property type="project" value="TreeGrafter"/>
</dbReference>
<sequence>MNSSDATSMRCSDGLLVPAMRTTPAATLFYLLVLLYCFLGIAIAADVFMCSIEKITSATRKVRLRRSKKNRLVAEELMGPEPECTEALGSSAPEILLSIIEIVGNSFRAGDLGPGTIVG</sequence>
<reference evidence="4" key="1">
    <citation type="submission" date="2022-11" db="UniProtKB">
        <authorList>
            <consortium name="WormBaseParasite"/>
        </authorList>
    </citation>
    <scope>IDENTIFICATION</scope>
</reference>
<keyword evidence="2" id="KW-1133">Transmembrane helix</keyword>
<dbReference type="WBParaSite" id="PEQ_0000976801-mRNA-1">
    <property type="protein sequence ID" value="PEQ_0000976801-mRNA-1"/>
    <property type="gene ID" value="PEQ_0000976801"/>
</dbReference>
<protein>
    <submittedName>
        <fullName evidence="4">Sodium/calcium exchanger membrane region domain-containing protein</fullName>
    </submittedName>
</protein>
<dbReference type="PANTHER" id="PTHR11878:SF76">
    <property type="entry name" value="CALX-BETA DOMAIN-CONTAINING PROTEIN"/>
    <property type="match status" value="1"/>
</dbReference>
<name>A0A914RTW9_PAREQ</name>
<dbReference type="GO" id="GO:0098703">
    <property type="term" value="P:calcium ion import across plasma membrane"/>
    <property type="evidence" value="ECO:0007669"/>
    <property type="project" value="TreeGrafter"/>
</dbReference>
<evidence type="ECO:0000256" key="1">
    <source>
        <dbReference type="ARBA" id="ARBA00023065"/>
    </source>
</evidence>
<keyword evidence="1" id="KW-0406">Ion transport</keyword>
<evidence type="ECO:0000256" key="2">
    <source>
        <dbReference type="SAM" id="Phobius"/>
    </source>
</evidence>
<organism evidence="3 4">
    <name type="scientific">Parascaris equorum</name>
    <name type="common">Equine roundworm</name>
    <dbReference type="NCBI Taxonomy" id="6256"/>
    <lineage>
        <taxon>Eukaryota</taxon>
        <taxon>Metazoa</taxon>
        <taxon>Ecdysozoa</taxon>
        <taxon>Nematoda</taxon>
        <taxon>Chromadorea</taxon>
        <taxon>Rhabditida</taxon>
        <taxon>Spirurina</taxon>
        <taxon>Ascaridomorpha</taxon>
        <taxon>Ascaridoidea</taxon>
        <taxon>Ascarididae</taxon>
        <taxon>Parascaris</taxon>
    </lineage>
</organism>
<dbReference type="GO" id="GO:0098794">
    <property type="term" value="C:postsynapse"/>
    <property type="evidence" value="ECO:0007669"/>
    <property type="project" value="TreeGrafter"/>
</dbReference>
<dbReference type="GO" id="GO:0042383">
    <property type="term" value="C:sarcolemma"/>
    <property type="evidence" value="ECO:0007669"/>
    <property type="project" value="TreeGrafter"/>
</dbReference>
<keyword evidence="3" id="KW-1185">Reference proteome</keyword>
<evidence type="ECO:0000313" key="4">
    <source>
        <dbReference type="WBParaSite" id="PEQ_0000976801-mRNA-1"/>
    </source>
</evidence>
<dbReference type="Proteomes" id="UP000887564">
    <property type="component" value="Unplaced"/>
</dbReference>
<keyword evidence="1" id="KW-0813">Transport</keyword>
<feature type="transmembrane region" description="Helical" evidence="2">
    <location>
        <begin position="28"/>
        <end position="52"/>
    </location>
</feature>
<keyword evidence="2" id="KW-0472">Membrane</keyword>
<accession>A0A914RTW9</accession>